<keyword evidence="3" id="KW-1133">Transmembrane helix</keyword>
<dbReference type="RefSeq" id="WP_127017638.1">
    <property type="nucleotide sequence ID" value="NZ_CP016379.1"/>
</dbReference>
<dbReference type="EMBL" id="CP016379">
    <property type="protein sequence ID" value="AZR74281.1"/>
    <property type="molecule type" value="Genomic_DNA"/>
</dbReference>
<evidence type="ECO:0000313" key="5">
    <source>
        <dbReference type="Proteomes" id="UP000267250"/>
    </source>
</evidence>
<feature type="transmembrane region" description="Helical" evidence="3">
    <location>
        <begin position="185"/>
        <end position="203"/>
    </location>
</feature>
<evidence type="ECO:0000256" key="3">
    <source>
        <dbReference type="SAM" id="Phobius"/>
    </source>
</evidence>
<evidence type="ECO:0000256" key="1">
    <source>
        <dbReference type="ARBA" id="ARBA00022801"/>
    </source>
</evidence>
<sequence length="207" mass="23363">MSIITSKKKIENFFEKGFNDKCFCGWSYDLRLGNEVFITSEKEPFILTDENPFVVIKPGDFALLITEEEIKLDENHMAFISVKFTYKKRGLINISGFHVDPTYKGKIIFSVYNAGPNDIVLKKGQPVFMIFFQELKNNLGESYYRGEESCYKNIPVEMMTDIRGASASLSENASKIERLENTLKIYGGIAIAIIGALLSYIFANGSG</sequence>
<keyword evidence="1" id="KW-0378">Hydrolase</keyword>
<dbReference type="GO" id="GO:0006229">
    <property type="term" value="P:dUTP biosynthetic process"/>
    <property type="evidence" value="ECO:0007669"/>
    <property type="project" value="InterPro"/>
</dbReference>
<keyword evidence="3" id="KW-0472">Membrane</keyword>
<dbReference type="Gene3D" id="2.70.40.10">
    <property type="match status" value="1"/>
</dbReference>
<dbReference type="KEGG" id="aft:BBF96_13245"/>
<evidence type="ECO:0000256" key="2">
    <source>
        <dbReference type="ARBA" id="ARBA00023080"/>
    </source>
</evidence>
<name>A0A3Q9HS02_9FIRM</name>
<dbReference type="PANTHER" id="PTHR42680:SF3">
    <property type="entry name" value="DCTP DEAMINASE"/>
    <property type="match status" value="1"/>
</dbReference>
<gene>
    <name evidence="4" type="ORF">BBF96_13245</name>
</gene>
<evidence type="ECO:0000313" key="4">
    <source>
        <dbReference type="EMBL" id="AZR74281.1"/>
    </source>
</evidence>
<dbReference type="AlphaFoldDB" id="A0A3Q9HS02"/>
<dbReference type="CDD" id="cd07557">
    <property type="entry name" value="trimeric_dUTPase"/>
    <property type="match status" value="1"/>
</dbReference>
<organism evidence="4 5">
    <name type="scientific">Anoxybacter fermentans</name>
    <dbReference type="NCBI Taxonomy" id="1323375"/>
    <lineage>
        <taxon>Bacteria</taxon>
        <taxon>Bacillati</taxon>
        <taxon>Bacillota</taxon>
        <taxon>Clostridia</taxon>
        <taxon>Halanaerobiales</taxon>
        <taxon>Anoxybacter</taxon>
    </lineage>
</organism>
<keyword evidence="3" id="KW-0812">Transmembrane</keyword>
<dbReference type="InterPro" id="IPR036157">
    <property type="entry name" value="dUTPase-like_sf"/>
</dbReference>
<dbReference type="GO" id="GO:0008829">
    <property type="term" value="F:dCTP deaminase activity"/>
    <property type="evidence" value="ECO:0007669"/>
    <property type="project" value="InterPro"/>
</dbReference>
<dbReference type="Pfam" id="PF22769">
    <property type="entry name" value="DCD"/>
    <property type="match status" value="1"/>
</dbReference>
<protein>
    <submittedName>
        <fullName evidence="4">Uncharacterized protein</fullName>
    </submittedName>
</protein>
<proteinExistence type="predicted"/>
<dbReference type="InterPro" id="IPR033704">
    <property type="entry name" value="dUTPase_trimeric"/>
</dbReference>
<dbReference type="Proteomes" id="UP000267250">
    <property type="component" value="Chromosome"/>
</dbReference>
<dbReference type="OrthoDB" id="798159at2"/>
<keyword evidence="2" id="KW-0546">Nucleotide metabolism</keyword>
<dbReference type="InterPro" id="IPR011962">
    <property type="entry name" value="dCTP_deaminase"/>
</dbReference>
<dbReference type="SUPFAM" id="SSF51283">
    <property type="entry name" value="dUTPase-like"/>
    <property type="match status" value="1"/>
</dbReference>
<dbReference type="PANTHER" id="PTHR42680">
    <property type="entry name" value="DCTP DEAMINASE"/>
    <property type="match status" value="1"/>
</dbReference>
<accession>A0A3Q9HS02</accession>
<reference evidence="4 5" key="1">
    <citation type="submission" date="2016-07" db="EMBL/GenBank/DDBJ databases">
        <title>Genome and transcriptome analysis of iron-reducing fermentative bacteria Anoxybacter fermentans.</title>
        <authorList>
            <person name="Zeng X."/>
            <person name="Shao Z."/>
        </authorList>
    </citation>
    <scope>NUCLEOTIDE SEQUENCE [LARGE SCALE GENOMIC DNA]</scope>
    <source>
        <strain evidence="4 5">DY22613</strain>
    </source>
</reference>
<keyword evidence="5" id="KW-1185">Reference proteome</keyword>